<sequence>MVGIEKKSGHAVTMEMTTTERKKSDEGVSAVIRLAAKVDRIARGIETGAMVVSALAIAVTTVIVCAEVVLRSFFGISTLISAEYAGYLLAATVYLGLAWTFRNGGFIRVELIHSLILGRAAAIVNFLIAGIATATLVVYSYHIFTFVLATEKSGATSIFITRTPLWIPMVVMPVGSILLTFAMFSTMLRAGFVAIWPDGPVRLSNTGAEDFL</sequence>
<evidence type="ECO:0000256" key="1">
    <source>
        <dbReference type="ARBA" id="ARBA00004429"/>
    </source>
</evidence>
<keyword evidence="13" id="KW-1185">Reference proteome</keyword>
<evidence type="ECO:0000259" key="11">
    <source>
        <dbReference type="Pfam" id="PF04290"/>
    </source>
</evidence>
<keyword evidence="4 9" id="KW-0997">Cell inner membrane</keyword>
<organism evidence="12 13">
    <name type="scientific">Arenibacterium halophilum</name>
    <dbReference type="NCBI Taxonomy" id="2583821"/>
    <lineage>
        <taxon>Bacteria</taxon>
        <taxon>Pseudomonadati</taxon>
        <taxon>Pseudomonadota</taxon>
        <taxon>Alphaproteobacteria</taxon>
        <taxon>Rhodobacterales</taxon>
        <taxon>Paracoccaceae</taxon>
        <taxon>Arenibacterium</taxon>
    </lineage>
</organism>
<proteinExistence type="inferred from homology"/>
<feature type="domain" description="Tripartite ATP-independent periplasmic transporters DctQ component" evidence="11">
    <location>
        <begin position="61"/>
        <end position="189"/>
    </location>
</feature>
<feature type="transmembrane region" description="Helical" evidence="9">
    <location>
        <begin position="49"/>
        <end position="72"/>
    </location>
</feature>
<protein>
    <recommendedName>
        <fullName evidence="9">TRAP transporter small permease protein</fullName>
    </recommendedName>
</protein>
<feature type="transmembrane region" description="Helical" evidence="9">
    <location>
        <begin position="84"/>
        <end position="101"/>
    </location>
</feature>
<evidence type="ECO:0000256" key="2">
    <source>
        <dbReference type="ARBA" id="ARBA00022448"/>
    </source>
</evidence>
<comment type="similarity">
    <text evidence="8 9">Belongs to the TRAP transporter small permease family.</text>
</comment>
<evidence type="ECO:0000313" key="12">
    <source>
        <dbReference type="EMBL" id="TMV08373.1"/>
    </source>
</evidence>
<comment type="caution">
    <text evidence="12">The sequence shown here is derived from an EMBL/GenBank/DDBJ whole genome shotgun (WGS) entry which is preliminary data.</text>
</comment>
<dbReference type="Pfam" id="PF04290">
    <property type="entry name" value="DctQ"/>
    <property type="match status" value="1"/>
</dbReference>
<evidence type="ECO:0000256" key="7">
    <source>
        <dbReference type="ARBA" id="ARBA00023136"/>
    </source>
</evidence>
<keyword evidence="3" id="KW-1003">Cell membrane</keyword>
<evidence type="ECO:0000256" key="6">
    <source>
        <dbReference type="ARBA" id="ARBA00022989"/>
    </source>
</evidence>
<evidence type="ECO:0000256" key="5">
    <source>
        <dbReference type="ARBA" id="ARBA00022692"/>
    </source>
</evidence>
<feature type="region of interest" description="Disordered" evidence="10">
    <location>
        <begin position="1"/>
        <end position="21"/>
    </location>
</feature>
<evidence type="ECO:0000256" key="8">
    <source>
        <dbReference type="ARBA" id="ARBA00038436"/>
    </source>
</evidence>
<comment type="function">
    <text evidence="9">Part of the tripartite ATP-independent periplasmic (TRAP) transport system.</text>
</comment>
<feature type="transmembrane region" description="Helical" evidence="9">
    <location>
        <begin position="122"/>
        <end position="144"/>
    </location>
</feature>
<evidence type="ECO:0000256" key="10">
    <source>
        <dbReference type="SAM" id="MobiDB-lite"/>
    </source>
</evidence>
<accession>A0ABY2X160</accession>
<comment type="subcellular location">
    <subcellularLocation>
        <location evidence="1 9">Cell inner membrane</location>
        <topology evidence="1 9">Multi-pass membrane protein</topology>
    </subcellularLocation>
</comment>
<dbReference type="PANTHER" id="PTHR35011:SF10">
    <property type="entry name" value="TRAP TRANSPORTER SMALL PERMEASE PROTEIN"/>
    <property type="match status" value="1"/>
</dbReference>
<dbReference type="InterPro" id="IPR055348">
    <property type="entry name" value="DctQ"/>
</dbReference>
<evidence type="ECO:0000256" key="3">
    <source>
        <dbReference type="ARBA" id="ARBA00022475"/>
    </source>
</evidence>
<keyword evidence="6 9" id="KW-1133">Transmembrane helix</keyword>
<keyword evidence="2 9" id="KW-0813">Transport</keyword>
<feature type="transmembrane region" description="Helical" evidence="9">
    <location>
        <begin position="164"/>
        <end position="184"/>
    </location>
</feature>
<comment type="subunit">
    <text evidence="9">The complex comprises the extracytoplasmic solute receptor protein and the two transmembrane proteins.</text>
</comment>
<dbReference type="EMBL" id="VCPC01000006">
    <property type="protein sequence ID" value="TMV08373.1"/>
    <property type="molecule type" value="Genomic_DNA"/>
</dbReference>
<dbReference type="PANTHER" id="PTHR35011">
    <property type="entry name" value="2,3-DIKETO-L-GULONATE TRAP TRANSPORTER SMALL PERMEASE PROTEIN YIAM"/>
    <property type="match status" value="1"/>
</dbReference>
<gene>
    <name evidence="12" type="ORF">FGK64_20645</name>
</gene>
<reference evidence="12 13" key="1">
    <citation type="submission" date="2019-05" db="EMBL/GenBank/DDBJ databases">
        <title>Marivita sp. nov. isolated from sea sediment.</title>
        <authorList>
            <person name="Kim W."/>
        </authorList>
    </citation>
    <scope>NUCLEOTIDE SEQUENCE [LARGE SCALE GENOMIC DNA]</scope>
    <source>
        <strain evidence="12 13">CAU 1492</strain>
    </source>
</reference>
<dbReference type="RefSeq" id="WP_138865764.1">
    <property type="nucleotide sequence ID" value="NZ_VCPC01000006.1"/>
</dbReference>
<dbReference type="InterPro" id="IPR007387">
    <property type="entry name" value="TRAP_DctQ"/>
</dbReference>
<evidence type="ECO:0000256" key="4">
    <source>
        <dbReference type="ARBA" id="ARBA00022519"/>
    </source>
</evidence>
<name>A0ABY2X160_9RHOB</name>
<dbReference type="Proteomes" id="UP001191082">
    <property type="component" value="Unassembled WGS sequence"/>
</dbReference>
<evidence type="ECO:0000313" key="13">
    <source>
        <dbReference type="Proteomes" id="UP001191082"/>
    </source>
</evidence>
<keyword evidence="7 9" id="KW-0472">Membrane</keyword>
<keyword evidence="5 9" id="KW-0812">Transmembrane</keyword>
<evidence type="ECO:0000256" key="9">
    <source>
        <dbReference type="RuleBase" id="RU369079"/>
    </source>
</evidence>